<dbReference type="OrthoDB" id="517356at2"/>
<comment type="subcellular location">
    <subcellularLocation>
        <location evidence="8">Cytoplasm</location>
    </subcellularLocation>
</comment>
<dbReference type="InterPro" id="IPR002582">
    <property type="entry name" value="ACPS"/>
</dbReference>
<keyword evidence="8" id="KW-0963">Cytoplasm</keyword>
<evidence type="ECO:0000313" key="11">
    <source>
        <dbReference type="Proteomes" id="UP000277294"/>
    </source>
</evidence>
<dbReference type="AlphaFoldDB" id="A0A3P4B998"/>
<organism evidence="10 11">
    <name type="scientific">Pigmentiphaga humi</name>
    <dbReference type="NCBI Taxonomy" id="2478468"/>
    <lineage>
        <taxon>Bacteria</taxon>
        <taxon>Pseudomonadati</taxon>
        <taxon>Pseudomonadota</taxon>
        <taxon>Betaproteobacteria</taxon>
        <taxon>Burkholderiales</taxon>
        <taxon>Alcaligenaceae</taxon>
        <taxon>Pigmentiphaga</taxon>
    </lineage>
</organism>
<dbReference type="GO" id="GO:0008897">
    <property type="term" value="F:holo-[acyl-carrier-protein] synthase activity"/>
    <property type="evidence" value="ECO:0007669"/>
    <property type="project" value="UniProtKB-UniRule"/>
</dbReference>
<dbReference type="SUPFAM" id="SSF56214">
    <property type="entry name" value="4'-phosphopantetheinyl transferase"/>
    <property type="match status" value="1"/>
</dbReference>
<accession>A0A3P4B998</accession>
<name>A0A3P4B998_9BURK</name>
<evidence type="ECO:0000313" key="10">
    <source>
        <dbReference type="EMBL" id="VCU72096.1"/>
    </source>
</evidence>
<evidence type="ECO:0000256" key="1">
    <source>
        <dbReference type="ARBA" id="ARBA00022516"/>
    </source>
</evidence>
<feature type="domain" description="4'-phosphopantetheinyl transferase" evidence="9">
    <location>
        <begin position="16"/>
        <end position="117"/>
    </location>
</feature>
<dbReference type="InterPro" id="IPR008278">
    <property type="entry name" value="4-PPantetheinyl_Trfase_dom"/>
</dbReference>
<comment type="function">
    <text evidence="8">Transfers the 4'-phosphopantetheine moiety from coenzyme A to a Ser of acyl-carrier-protein.</text>
</comment>
<dbReference type="HAMAP" id="MF_00101">
    <property type="entry name" value="AcpS"/>
    <property type="match status" value="1"/>
</dbReference>
<dbReference type="EC" id="2.7.8.7" evidence="8"/>
<dbReference type="InterPro" id="IPR004568">
    <property type="entry name" value="Ppantetheine-prot_Trfase_dom"/>
</dbReference>
<dbReference type="Proteomes" id="UP000277294">
    <property type="component" value="Unassembled WGS sequence"/>
</dbReference>
<dbReference type="EMBL" id="UWPJ01000036">
    <property type="protein sequence ID" value="VCU72096.1"/>
    <property type="molecule type" value="Genomic_DNA"/>
</dbReference>
<keyword evidence="1 8" id="KW-0444">Lipid biosynthesis</keyword>
<dbReference type="GO" id="GO:0006633">
    <property type="term" value="P:fatty acid biosynthetic process"/>
    <property type="evidence" value="ECO:0007669"/>
    <property type="project" value="UniProtKB-UniRule"/>
</dbReference>
<keyword evidence="5 8" id="KW-0460">Magnesium</keyword>
<dbReference type="NCBIfam" id="TIGR00556">
    <property type="entry name" value="pantethn_trn"/>
    <property type="match status" value="1"/>
</dbReference>
<keyword evidence="11" id="KW-1185">Reference proteome</keyword>
<keyword evidence="6 8" id="KW-0443">Lipid metabolism</keyword>
<dbReference type="InterPro" id="IPR037143">
    <property type="entry name" value="4-PPantetheinyl_Trfase_dom_sf"/>
</dbReference>
<comment type="cofactor">
    <cofactor evidence="8">
        <name>Mg(2+)</name>
        <dbReference type="ChEBI" id="CHEBI:18420"/>
    </cofactor>
</comment>
<gene>
    <name evidence="8 10" type="primary">acpS</name>
    <name evidence="10" type="ORF">PIGHUM_04192</name>
</gene>
<evidence type="ECO:0000256" key="2">
    <source>
        <dbReference type="ARBA" id="ARBA00022679"/>
    </source>
</evidence>
<evidence type="ECO:0000256" key="8">
    <source>
        <dbReference type="HAMAP-Rule" id="MF_00101"/>
    </source>
</evidence>
<dbReference type="GO" id="GO:0005737">
    <property type="term" value="C:cytoplasm"/>
    <property type="evidence" value="ECO:0007669"/>
    <property type="project" value="UniProtKB-SubCell"/>
</dbReference>
<comment type="catalytic activity">
    <reaction evidence="8">
        <text>apo-[ACP] + CoA = holo-[ACP] + adenosine 3',5'-bisphosphate + H(+)</text>
        <dbReference type="Rhea" id="RHEA:12068"/>
        <dbReference type="Rhea" id="RHEA-COMP:9685"/>
        <dbReference type="Rhea" id="RHEA-COMP:9690"/>
        <dbReference type="ChEBI" id="CHEBI:15378"/>
        <dbReference type="ChEBI" id="CHEBI:29999"/>
        <dbReference type="ChEBI" id="CHEBI:57287"/>
        <dbReference type="ChEBI" id="CHEBI:58343"/>
        <dbReference type="ChEBI" id="CHEBI:64479"/>
        <dbReference type="EC" id="2.7.8.7"/>
    </reaction>
</comment>
<protein>
    <recommendedName>
        <fullName evidence="8">Holo-[acyl-carrier-protein] synthase</fullName>
        <shortName evidence="8">Holo-ACP synthase</shortName>
        <ecNumber evidence="8">2.7.8.7</ecNumber>
    </recommendedName>
    <alternativeName>
        <fullName evidence="8">4'-phosphopantetheinyl transferase AcpS</fullName>
    </alternativeName>
</protein>
<dbReference type="RefSeq" id="WP_124081682.1">
    <property type="nucleotide sequence ID" value="NZ_UWPJ01000036.1"/>
</dbReference>
<keyword evidence="3 8" id="KW-0479">Metal-binding</keyword>
<feature type="binding site" evidence="8">
    <location>
        <position position="74"/>
    </location>
    <ligand>
        <name>Mg(2+)</name>
        <dbReference type="ChEBI" id="CHEBI:18420"/>
    </ligand>
</feature>
<feature type="binding site" evidence="8">
    <location>
        <position position="20"/>
    </location>
    <ligand>
        <name>Mg(2+)</name>
        <dbReference type="ChEBI" id="CHEBI:18420"/>
    </ligand>
</feature>
<comment type="similarity">
    <text evidence="8">Belongs to the P-Pant transferase superfamily. AcpS family.</text>
</comment>
<evidence type="ECO:0000256" key="7">
    <source>
        <dbReference type="ARBA" id="ARBA00023160"/>
    </source>
</evidence>
<dbReference type="Pfam" id="PF01648">
    <property type="entry name" value="ACPS"/>
    <property type="match status" value="1"/>
</dbReference>
<keyword evidence="4 8" id="KW-0276">Fatty acid metabolism</keyword>
<evidence type="ECO:0000259" key="9">
    <source>
        <dbReference type="Pfam" id="PF01648"/>
    </source>
</evidence>
<dbReference type="Gene3D" id="3.90.470.20">
    <property type="entry name" value="4'-phosphopantetheinyl transferase domain"/>
    <property type="match status" value="1"/>
</dbReference>
<proteinExistence type="inferred from homology"/>
<reference evidence="10 11" key="1">
    <citation type="submission" date="2018-10" db="EMBL/GenBank/DDBJ databases">
        <authorList>
            <person name="Criscuolo A."/>
        </authorList>
    </citation>
    <scope>NUCLEOTIDE SEQUENCE [LARGE SCALE GENOMIC DNA]</scope>
    <source>
        <strain evidence="10">DnA1</strain>
    </source>
</reference>
<sequence>MAAASTSGAAPGAIAGVGIDLLRIDRVEQALARRGDRFAQKVLGDEEYAKFLARRSRDTQRGLRFLATRFAAKEAFSKAVGLGMRMPMAWRRMQTLNAPSGRPVVVLAEPLKSWYEERFGAAHVSLTDEHDMAAAYVIVEARRPA</sequence>
<evidence type="ECO:0000256" key="6">
    <source>
        <dbReference type="ARBA" id="ARBA00023098"/>
    </source>
</evidence>
<evidence type="ECO:0000256" key="5">
    <source>
        <dbReference type="ARBA" id="ARBA00022842"/>
    </source>
</evidence>
<evidence type="ECO:0000256" key="4">
    <source>
        <dbReference type="ARBA" id="ARBA00022832"/>
    </source>
</evidence>
<evidence type="ECO:0000256" key="3">
    <source>
        <dbReference type="ARBA" id="ARBA00022723"/>
    </source>
</evidence>
<keyword evidence="7 8" id="KW-0275">Fatty acid biosynthesis</keyword>
<dbReference type="GO" id="GO:0000287">
    <property type="term" value="F:magnesium ion binding"/>
    <property type="evidence" value="ECO:0007669"/>
    <property type="project" value="UniProtKB-UniRule"/>
</dbReference>
<dbReference type="NCBIfam" id="TIGR00516">
    <property type="entry name" value="acpS"/>
    <property type="match status" value="1"/>
</dbReference>
<keyword evidence="2 8" id="KW-0808">Transferase</keyword>